<dbReference type="InParanoid" id="B8BX52"/>
<dbReference type="Proteomes" id="UP000001449">
    <property type="component" value="Chromosome 3"/>
</dbReference>
<gene>
    <name evidence="2" type="ORF">THAPSDRAFT_21646</name>
</gene>
<feature type="compositionally biased region" description="Acidic residues" evidence="1">
    <location>
        <begin position="71"/>
        <end position="92"/>
    </location>
</feature>
<organism evidence="2 3">
    <name type="scientific">Thalassiosira pseudonana</name>
    <name type="common">Marine diatom</name>
    <name type="synonym">Cyclotella nana</name>
    <dbReference type="NCBI Taxonomy" id="35128"/>
    <lineage>
        <taxon>Eukaryota</taxon>
        <taxon>Sar</taxon>
        <taxon>Stramenopiles</taxon>
        <taxon>Ochrophyta</taxon>
        <taxon>Bacillariophyta</taxon>
        <taxon>Coscinodiscophyceae</taxon>
        <taxon>Thalassiosirophycidae</taxon>
        <taxon>Thalassiosirales</taxon>
        <taxon>Thalassiosiraceae</taxon>
        <taxon>Thalassiosira</taxon>
    </lineage>
</organism>
<feature type="region of interest" description="Disordered" evidence="1">
    <location>
        <begin position="1"/>
        <end position="23"/>
    </location>
</feature>
<dbReference type="RefSeq" id="XP_002288710.1">
    <property type="nucleotide sequence ID" value="XM_002288674.1"/>
</dbReference>
<dbReference type="eggNOG" id="ENOG502SHIY">
    <property type="taxonomic scope" value="Eukaryota"/>
</dbReference>
<dbReference type="KEGG" id="tps:THAPSDRAFT_21646"/>
<keyword evidence="3" id="KW-1185">Reference proteome</keyword>
<protein>
    <submittedName>
        <fullName evidence="2">Uncharacterized protein</fullName>
    </submittedName>
</protein>
<feature type="region of interest" description="Disordered" evidence="1">
    <location>
        <begin position="62"/>
        <end position="92"/>
    </location>
</feature>
<evidence type="ECO:0000313" key="3">
    <source>
        <dbReference type="Proteomes" id="UP000001449"/>
    </source>
</evidence>
<proteinExistence type="predicted"/>
<dbReference type="GeneID" id="7441761"/>
<accession>B8BX52</accession>
<dbReference type="AlphaFoldDB" id="B8BX52"/>
<feature type="compositionally biased region" description="Polar residues" evidence="1">
    <location>
        <begin position="1"/>
        <end position="20"/>
    </location>
</feature>
<dbReference type="EMBL" id="CM000640">
    <property type="protein sequence ID" value="EED94146.1"/>
    <property type="molecule type" value="Genomic_DNA"/>
</dbReference>
<reference evidence="2 3" key="1">
    <citation type="journal article" date="2004" name="Science">
        <title>The genome of the diatom Thalassiosira pseudonana: ecology, evolution, and metabolism.</title>
        <authorList>
            <person name="Armbrust E.V."/>
            <person name="Berges J.A."/>
            <person name="Bowler C."/>
            <person name="Green B.R."/>
            <person name="Martinez D."/>
            <person name="Putnam N.H."/>
            <person name="Zhou S."/>
            <person name="Allen A.E."/>
            <person name="Apt K.E."/>
            <person name="Bechner M."/>
            <person name="Brzezinski M.A."/>
            <person name="Chaal B.K."/>
            <person name="Chiovitti A."/>
            <person name="Davis A.K."/>
            <person name="Demarest M.S."/>
            <person name="Detter J.C."/>
            <person name="Glavina T."/>
            <person name="Goodstein D."/>
            <person name="Hadi M.Z."/>
            <person name="Hellsten U."/>
            <person name="Hildebrand M."/>
            <person name="Jenkins B.D."/>
            <person name="Jurka J."/>
            <person name="Kapitonov V.V."/>
            <person name="Kroger N."/>
            <person name="Lau W.W."/>
            <person name="Lane T.W."/>
            <person name="Larimer F.W."/>
            <person name="Lippmeier J.C."/>
            <person name="Lucas S."/>
            <person name="Medina M."/>
            <person name="Montsant A."/>
            <person name="Obornik M."/>
            <person name="Parker M.S."/>
            <person name="Palenik B."/>
            <person name="Pazour G.J."/>
            <person name="Richardson P.M."/>
            <person name="Rynearson T.A."/>
            <person name="Saito M.A."/>
            <person name="Schwartz D.C."/>
            <person name="Thamatrakoln K."/>
            <person name="Valentin K."/>
            <person name="Vardi A."/>
            <person name="Wilkerson F.P."/>
            <person name="Rokhsar D.S."/>
        </authorList>
    </citation>
    <scope>NUCLEOTIDE SEQUENCE [LARGE SCALE GENOMIC DNA]</scope>
    <source>
        <strain evidence="2 3">CCMP1335</strain>
    </source>
</reference>
<sequence>MNNINNHEGSFASANTSNVNDVIGGRKTQPIAIAAGVSLESRTEGAVLVSVKSDDAIVFSDEAESVPSLELESDDEETEDEESVWSDGDEEEDEEGELLLSVFDGTCVPRPNSQVSSFTNTDAELEEGLAERLRILADARALKNLAVAFLHPEQPVLTTDGASKGRNFFNRPSAPEQLEDEEADEVADIMEDMAKLKKAARAYMHPEDKVVTEDATLFGRNYYGRASAPEMEDASDALEAARILADARALKQSAVDYMHPEVGVKTTDGACFARCYFNRFSAPETEEDEFADERAEILADALALKKAAVDYLHPEIGVTCVDPTLFGRNYYGRASAPEMEDASDALEAARILADARALKQSAVDYMHPEVGVKTTDGACFARCYFNRFSAPETEEDEFADERAEILADALALKKAAVDYLHPEIGVTCVDPTLFGRNYYGRASAPEMEDASDALEATRILADARALKQSAVDYMHPEVGVKTTDGACFARCYFNRFSAPETEEDEFADERAEILADALALKKAAVDYLHPEIGVTCVDPTLFGRNYFNRYSAFSEAPKKEVTPEQVASGDLASLAAKVKGANLPSTKSAKLSSADNVVWGAAKKSASSVNLFGLSEEVM</sequence>
<evidence type="ECO:0000256" key="1">
    <source>
        <dbReference type="SAM" id="MobiDB-lite"/>
    </source>
</evidence>
<evidence type="ECO:0000313" key="2">
    <source>
        <dbReference type="EMBL" id="EED94146.1"/>
    </source>
</evidence>
<name>B8BX52_THAPS</name>
<dbReference type="HOGENOM" id="CLU_441823_0_0_1"/>
<reference evidence="2 3" key="2">
    <citation type="journal article" date="2008" name="Nature">
        <title>The Phaeodactylum genome reveals the evolutionary history of diatom genomes.</title>
        <authorList>
            <person name="Bowler C."/>
            <person name="Allen A.E."/>
            <person name="Badger J.H."/>
            <person name="Grimwood J."/>
            <person name="Jabbari K."/>
            <person name="Kuo A."/>
            <person name="Maheswari U."/>
            <person name="Martens C."/>
            <person name="Maumus F."/>
            <person name="Otillar R.P."/>
            <person name="Rayko E."/>
            <person name="Salamov A."/>
            <person name="Vandepoele K."/>
            <person name="Beszteri B."/>
            <person name="Gruber A."/>
            <person name="Heijde M."/>
            <person name="Katinka M."/>
            <person name="Mock T."/>
            <person name="Valentin K."/>
            <person name="Verret F."/>
            <person name="Berges J.A."/>
            <person name="Brownlee C."/>
            <person name="Cadoret J.P."/>
            <person name="Chiovitti A."/>
            <person name="Choi C.J."/>
            <person name="Coesel S."/>
            <person name="De Martino A."/>
            <person name="Detter J.C."/>
            <person name="Durkin C."/>
            <person name="Falciatore A."/>
            <person name="Fournet J."/>
            <person name="Haruta M."/>
            <person name="Huysman M.J."/>
            <person name="Jenkins B.D."/>
            <person name="Jiroutova K."/>
            <person name="Jorgensen R.E."/>
            <person name="Joubert Y."/>
            <person name="Kaplan A."/>
            <person name="Kroger N."/>
            <person name="Kroth P.G."/>
            <person name="La Roche J."/>
            <person name="Lindquist E."/>
            <person name="Lommer M."/>
            <person name="Martin-Jezequel V."/>
            <person name="Lopez P.J."/>
            <person name="Lucas S."/>
            <person name="Mangogna M."/>
            <person name="McGinnis K."/>
            <person name="Medlin L.K."/>
            <person name="Montsant A."/>
            <person name="Oudot-Le Secq M.P."/>
            <person name="Napoli C."/>
            <person name="Obornik M."/>
            <person name="Parker M.S."/>
            <person name="Petit J.L."/>
            <person name="Porcel B.M."/>
            <person name="Poulsen N."/>
            <person name="Robison M."/>
            <person name="Rychlewski L."/>
            <person name="Rynearson T.A."/>
            <person name="Schmutz J."/>
            <person name="Shapiro H."/>
            <person name="Siaut M."/>
            <person name="Stanley M."/>
            <person name="Sussman M.R."/>
            <person name="Taylor A.R."/>
            <person name="Vardi A."/>
            <person name="von Dassow P."/>
            <person name="Vyverman W."/>
            <person name="Willis A."/>
            <person name="Wyrwicz L.S."/>
            <person name="Rokhsar D.S."/>
            <person name="Weissenbach J."/>
            <person name="Armbrust E.V."/>
            <person name="Green B.R."/>
            <person name="Van de Peer Y."/>
            <person name="Grigoriev I.V."/>
        </authorList>
    </citation>
    <scope>NUCLEOTIDE SEQUENCE [LARGE SCALE GENOMIC DNA]</scope>
    <source>
        <strain evidence="2 3">CCMP1335</strain>
    </source>
</reference>
<dbReference type="PaxDb" id="35128-Thaps21646"/>